<dbReference type="PIRSF" id="PIRSF037442">
    <property type="entry name" value="UCP037442_abhydr"/>
    <property type="match status" value="1"/>
</dbReference>
<evidence type="ECO:0000313" key="2">
    <source>
        <dbReference type="EMBL" id="GAC70117.1"/>
    </source>
</evidence>
<reference evidence="2 3" key="1">
    <citation type="submission" date="2013-01" db="EMBL/GenBank/DDBJ databases">
        <title>Whole genome shotgun sequence of Gordonia soli NBRC 108243.</title>
        <authorList>
            <person name="Isaki-Nakamura S."/>
            <person name="Hosoyama A."/>
            <person name="Tsuchikane K."/>
            <person name="Ando Y."/>
            <person name="Baba S."/>
            <person name="Ohji S."/>
            <person name="Hamada M."/>
            <person name="Tamura T."/>
            <person name="Yamazoe A."/>
            <person name="Yamazaki S."/>
            <person name="Fujita N."/>
        </authorList>
    </citation>
    <scope>NUCLEOTIDE SEQUENCE [LARGE SCALE GENOMIC DNA]</scope>
    <source>
        <strain evidence="2 3">NBRC 108243</strain>
    </source>
</reference>
<evidence type="ECO:0000313" key="3">
    <source>
        <dbReference type="Proteomes" id="UP000011666"/>
    </source>
</evidence>
<accession>M0QRH2</accession>
<evidence type="ECO:0000259" key="1">
    <source>
        <dbReference type="Pfam" id="PF12146"/>
    </source>
</evidence>
<dbReference type="SUPFAM" id="SSF53474">
    <property type="entry name" value="alpha/beta-Hydrolases"/>
    <property type="match status" value="1"/>
</dbReference>
<dbReference type="InterPro" id="IPR022742">
    <property type="entry name" value="Hydrolase_4"/>
</dbReference>
<feature type="domain" description="Serine aminopeptidase S33" evidence="1">
    <location>
        <begin position="37"/>
        <end position="134"/>
    </location>
</feature>
<dbReference type="Proteomes" id="UP000011666">
    <property type="component" value="Unassembled WGS sequence"/>
</dbReference>
<gene>
    <name evidence="2" type="ORF">GS4_32_00610</name>
</gene>
<dbReference type="Gene3D" id="3.40.50.1820">
    <property type="entry name" value="alpha/beta hydrolase"/>
    <property type="match status" value="1"/>
</dbReference>
<comment type="caution">
    <text evidence="2">The sequence shown here is derived from an EMBL/GenBank/DDBJ whole genome shotgun (WGS) entry which is preliminary data.</text>
</comment>
<dbReference type="InterPro" id="IPR017208">
    <property type="entry name" value="UCP037442_abhydr"/>
</dbReference>
<proteinExistence type="predicted"/>
<protein>
    <recommendedName>
        <fullName evidence="1">Serine aminopeptidase S33 domain-containing protein</fullName>
    </recommendedName>
</protein>
<dbReference type="InterPro" id="IPR029058">
    <property type="entry name" value="AB_hydrolase_fold"/>
</dbReference>
<organism evidence="2 3">
    <name type="scientific">Gordonia soli NBRC 108243</name>
    <dbReference type="NCBI Taxonomy" id="1223545"/>
    <lineage>
        <taxon>Bacteria</taxon>
        <taxon>Bacillati</taxon>
        <taxon>Actinomycetota</taxon>
        <taxon>Actinomycetes</taxon>
        <taxon>Mycobacteriales</taxon>
        <taxon>Gordoniaceae</taxon>
        <taxon>Gordonia</taxon>
    </lineage>
</organism>
<dbReference type="STRING" id="1223545.GS4_32_00610"/>
<dbReference type="RefSeq" id="WP_007623872.1">
    <property type="nucleotide sequence ID" value="NZ_BANX01000032.1"/>
</dbReference>
<dbReference type="Pfam" id="PF12146">
    <property type="entry name" value="Hydrolase_4"/>
    <property type="match status" value="1"/>
</dbReference>
<dbReference type="eggNOG" id="COG4757">
    <property type="taxonomic scope" value="Bacteria"/>
</dbReference>
<sequence>MIRRPVVGAVELPDGTVSPVRVFRTDSDSEPDSAAAPVVALWPGLGVPAAYYDVFAARLADRGVGVVVAELRGQGASRPRPSRRSDFGQQALVTEDVPAVLEVAARHFPGRQVVLAGHSMGGHIVAMAAARARALADASPARPTPDVVGLVLIASGVPHRRLYRGRHRLRTTFGPPAMELISSGLGYWPGTVIEGYGRQSRTLIRDWSVLNRTGRFDPRGADLDYEAAMTTAALPVCGITVSADTDVPWPVMKALTIKFSSSVVDHRHIATPLGHNRWTLDDETVGIVADWVMARDRVTDLPG</sequence>
<dbReference type="EMBL" id="BANX01000032">
    <property type="protein sequence ID" value="GAC70117.1"/>
    <property type="molecule type" value="Genomic_DNA"/>
</dbReference>
<keyword evidence="3" id="KW-1185">Reference proteome</keyword>
<dbReference type="AlphaFoldDB" id="M0QRH2"/>
<name>M0QRH2_9ACTN</name>